<keyword evidence="2" id="KW-1185">Reference proteome</keyword>
<name>A0AAE0V5M4_9TELE</name>
<dbReference type="AlphaFoldDB" id="A0AAE0V5M4"/>
<protein>
    <submittedName>
        <fullName evidence="1">Uncharacterized protein</fullName>
    </submittedName>
</protein>
<gene>
    <name evidence="1" type="ORF">QTP70_035254</name>
</gene>
<reference evidence="1" key="1">
    <citation type="submission" date="2023-06" db="EMBL/GenBank/DDBJ databases">
        <title>Male Hemibagrus guttatus genome.</title>
        <authorList>
            <person name="Bian C."/>
        </authorList>
    </citation>
    <scope>NUCLEOTIDE SEQUENCE</scope>
    <source>
        <strain evidence="1">Male_cb2023</strain>
        <tissue evidence="1">Muscle</tissue>
    </source>
</reference>
<sequence>MACRETNTMLSRYISTAIRLDNLRRQQQVHPLSHSEVWHRPEVHKPGEEYPEPMQLGRFHLSERASAPSLISLLNRNLFFHPLLPLPPSSGIWWRRSSKKIRRNLQPRHAHRPRCSSLPRYVLEYYSGCMNPSAQITQVSTEIFGGPLYGRMWRGISSRVLCPVSYQSLASGGIN</sequence>
<evidence type="ECO:0000313" key="2">
    <source>
        <dbReference type="Proteomes" id="UP001274896"/>
    </source>
</evidence>
<proteinExistence type="predicted"/>
<evidence type="ECO:0000313" key="1">
    <source>
        <dbReference type="EMBL" id="KAK3538302.1"/>
    </source>
</evidence>
<dbReference type="Proteomes" id="UP001274896">
    <property type="component" value="Unassembled WGS sequence"/>
</dbReference>
<dbReference type="EMBL" id="JAUCMX010000008">
    <property type="protein sequence ID" value="KAK3538302.1"/>
    <property type="molecule type" value="Genomic_DNA"/>
</dbReference>
<organism evidence="1 2">
    <name type="scientific">Hemibagrus guttatus</name>
    <dbReference type="NCBI Taxonomy" id="175788"/>
    <lineage>
        <taxon>Eukaryota</taxon>
        <taxon>Metazoa</taxon>
        <taxon>Chordata</taxon>
        <taxon>Craniata</taxon>
        <taxon>Vertebrata</taxon>
        <taxon>Euteleostomi</taxon>
        <taxon>Actinopterygii</taxon>
        <taxon>Neopterygii</taxon>
        <taxon>Teleostei</taxon>
        <taxon>Ostariophysi</taxon>
        <taxon>Siluriformes</taxon>
        <taxon>Bagridae</taxon>
        <taxon>Hemibagrus</taxon>
    </lineage>
</organism>
<accession>A0AAE0V5M4</accession>
<comment type="caution">
    <text evidence="1">The sequence shown here is derived from an EMBL/GenBank/DDBJ whole genome shotgun (WGS) entry which is preliminary data.</text>
</comment>